<dbReference type="EMBL" id="JABELV010000001">
    <property type="protein sequence ID" value="KAG7580101.1"/>
    <property type="molecule type" value="Genomic_DNA"/>
</dbReference>
<accession>A0A8K0JTQ8</accession>
<dbReference type="PANTHER" id="PTHR12730:SF0">
    <property type="entry name" value="PROTEIN SDA1 HOMOLOG"/>
    <property type="match status" value="1"/>
</dbReference>
<evidence type="ECO:0000313" key="11">
    <source>
        <dbReference type="EMBL" id="KAG7580101.1"/>
    </source>
</evidence>
<gene>
    <name evidence="11" type="ORF">FFLO_00072</name>
</gene>
<evidence type="ECO:0000256" key="1">
    <source>
        <dbReference type="ARBA" id="ARBA00005783"/>
    </source>
</evidence>
<evidence type="ECO:0000256" key="6">
    <source>
        <dbReference type="RuleBase" id="RU365057"/>
    </source>
</evidence>
<dbReference type="Proteomes" id="UP000812966">
    <property type="component" value="Unassembled WGS sequence"/>
</dbReference>
<feature type="domain" description="SDA1 N-terminal" evidence="9">
    <location>
        <begin position="94"/>
        <end position="207"/>
    </location>
</feature>
<reference evidence="11" key="1">
    <citation type="submission" date="2020-04" db="EMBL/GenBank/DDBJ databases">
        <title>Analysis of mating type loci in Filobasidium floriforme.</title>
        <authorList>
            <person name="Nowrousian M."/>
        </authorList>
    </citation>
    <scope>NUCLEOTIDE SEQUENCE</scope>
    <source>
        <strain evidence="11">CBS 6242</strain>
    </source>
</reference>
<feature type="domain" description="SDA1 middle" evidence="8">
    <location>
        <begin position="602"/>
        <end position="773"/>
    </location>
</feature>
<feature type="domain" description="SDA1 N-terminal" evidence="9">
    <location>
        <begin position="234"/>
        <end position="491"/>
    </location>
</feature>
<dbReference type="InterPro" id="IPR048292">
    <property type="entry name" value="SDA1_C"/>
</dbReference>
<dbReference type="PANTHER" id="PTHR12730">
    <property type="entry name" value="HSDA/SDA1-RELATED"/>
    <property type="match status" value="1"/>
</dbReference>
<keyword evidence="5 6" id="KW-0539">Nucleus</keyword>
<protein>
    <recommendedName>
        <fullName evidence="6">Protein SDA1</fullName>
    </recommendedName>
</protein>
<dbReference type="GO" id="GO:0005730">
    <property type="term" value="C:nucleolus"/>
    <property type="evidence" value="ECO:0007669"/>
    <property type="project" value="UniProtKB-SubCell"/>
</dbReference>
<feature type="compositionally biased region" description="Basic residues" evidence="7">
    <location>
        <begin position="628"/>
        <end position="643"/>
    </location>
</feature>
<evidence type="ECO:0000256" key="5">
    <source>
        <dbReference type="ARBA" id="ARBA00023242"/>
    </source>
</evidence>
<evidence type="ECO:0000259" key="10">
    <source>
        <dbReference type="Pfam" id="PF21638"/>
    </source>
</evidence>
<evidence type="ECO:0000259" key="8">
    <source>
        <dbReference type="Pfam" id="PF05285"/>
    </source>
</evidence>
<keyword evidence="3 6" id="KW-0690">Ribosome biogenesis</keyword>
<feature type="compositionally biased region" description="Acidic residues" evidence="7">
    <location>
        <begin position="647"/>
        <end position="660"/>
    </location>
</feature>
<sequence length="842" mass="93268">MPKTRTSRGINLLQNLPQLQNLIKRDAASYQAEFQNQYNHYLSLLRILQQSPLAFANSTSGYDAAGASSSNGAGQGNGSNNNTAGQSFRELVTFVAQVAQCYPEETKTFPQDLSALILEDGRGARGLGNDTRKTIVQNLVMLRNKDVISSIELLQTLFPLLPMTTSPTLRSFIRKQILTDIKTANTPSKNHKLNRVVQTLLFGMVEKGMGADIVGNKGRFAAGSAAAQAQAKGGEALWAVTLIKELWRKNIWNDAKTVSIVVRACQHPNVKVQSAAVHFFLGDEDGEGAHDSDEDSDDEGPDLKKLAHQRTIKKKTKADGRRMDRARTVVNRKRKEKAAGLNNKVNFPALELLHDAQRFGEDLYENMQKHDKMYTLEHKITIMQLLSRVMGAHKLCVLGFYTYIIKYLTYHQLQVTQILVSLAQSVHDLTPPDVLVPIIHKLANEFVHPGVGAEVIAAGINSIREVSRRQPWCMEGEEDLLSDLIEYRKSKDKGVTTAARGLLQLFREVNPGLLKRRERGKAATLGLLDGQVPAFGHGQDAADGIDGLELLDEHFAQSRAEQGLDPDAPVDEREQEAEDAAAWQKWEEDEEEGDSDSDSSGWEVVSSDSDNDISFSDSDDDEEEKARRNEKKRDKKNGKGKNKAKGDEDEEMDEAEEVGGDDSKSVVSEAAPSVAGTEAELKKMSLLAQQKILTPADFALLNDLRIKAATKAVEAGGGTAVKRKLAALEAEKKSRNNVTTTPEDAFLTENEILGPRKKAKMDYEERMAHIQKGREGREKFGSKKGKKDKEAPSSSTNREKARNKPIMMAVHSNKVMQKKKASLRDVQMKLRAAADKQKKRKR</sequence>
<evidence type="ECO:0000256" key="3">
    <source>
        <dbReference type="ARBA" id="ARBA00022517"/>
    </source>
</evidence>
<comment type="similarity">
    <text evidence="1 6">Belongs to the SDA1 family.</text>
</comment>
<evidence type="ECO:0000313" key="12">
    <source>
        <dbReference type="Proteomes" id="UP000812966"/>
    </source>
</evidence>
<feature type="compositionally biased region" description="Basic and acidic residues" evidence="7">
    <location>
        <begin position="822"/>
        <end position="836"/>
    </location>
</feature>
<dbReference type="GO" id="GO:0015031">
    <property type="term" value="P:protein transport"/>
    <property type="evidence" value="ECO:0007669"/>
    <property type="project" value="UniProtKB-KW"/>
</dbReference>
<keyword evidence="12" id="KW-1185">Reference proteome</keyword>
<evidence type="ECO:0000256" key="4">
    <source>
        <dbReference type="ARBA" id="ARBA00022927"/>
    </source>
</evidence>
<proteinExistence type="inferred from homology"/>
<keyword evidence="2 6" id="KW-0813">Transport</keyword>
<dbReference type="GO" id="GO:0000055">
    <property type="term" value="P:ribosomal large subunit export from nucleus"/>
    <property type="evidence" value="ECO:0007669"/>
    <property type="project" value="UniProtKB-UniRule"/>
</dbReference>
<feature type="domain" description="SDA1 C-terminal" evidence="10">
    <location>
        <begin position="793"/>
        <end position="839"/>
    </location>
</feature>
<evidence type="ECO:0000256" key="2">
    <source>
        <dbReference type="ARBA" id="ARBA00022448"/>
    </source>
</evidence>
<feature type="compositionally biased region" description="Low complexity" evidence="7">
    <location>
        <begin position="598"/>
        <end position="616"/>
    </location>
</feature>
<feature type="region of interest" description="Disordered" evidence="7">
    <location>
        <begin position="732"/>
        <end position="752"/>
    </location>
</feature>
<keyword evidence="4 6" id="KW-0653">Protein transport</keyword>
<evidence type="ECO:0000259" key="9">
    <source>
        <dbReference type="Pfam" id="PF08158"/>
    </source>
</evidence>
<feature type="region of interest" description="Disordered" evidence="7">
    <location>
        <begin position="562"/>
        <end position="677"/>
    </location>
</feature>
<dbReference type="Pfam" id="PF05285">
    <property type="entry name" value="SDA1_dom"/>
    <property type="match status" value="1"/>
</dbReference>
<dbReference type="GO" id="GO:0042273">
    <property type="term" value="P:ribosomal large subunit biogenesis"/>
    <property type="evidence" value="ECO:0007669"/>
    <property type="project" value="UniProtKB-UniRule"/>
</dbReference>
<feature type="compositionally biased region" description="Basic and acidic residues" evidence="7">
    <location>
        <begin position="768"/>
        <end position="802"/>
    </location>
</feature>
<evidence type="ECO:0000256" key="7">
    <source>
        <dbReference type="SAM" id="MobiDB-lite"/>
    </source>
</evidence>
<dbReference type="InterPro" id="IPR007949">
    <property type="entry name" value="SDA1_MD"/>
</dbReference>
<feature type="region of interest" description="Disordered" evidence="7">
    <location>
        <begin position="768"/>
        <end position="842"/>
    </location>
</feature>
<dbReference type="AlphaFoldDB" id="A0A8K0JTQ8"/>
<name>A0A8K0JTQ8_9TREE</name>
<dbReference type="Pfam" id="PF21638">
    <property type="entry name" value="SDA1_C"/>
    <property type="match status" value="1"/>
</dbReference>
<dbReference type="Pfam" id="PF08158">
    <property type="entry name" value="SDA1_HEAT"/>
    <property type="match status" value="2"/>
</dbReference>
<comment type="function">
    <text evidence="6">Required for 60S pre-ribosomal subunits export to the cytoplasm.</text>
</comment>
<dbReference type="InterPro" id="IPR012977">
    <property type="entry name" value="SDA1_N"/>
</dbReference>
<organism evidence="11 12">
    <name type="scientific">Filobasidium floriforme</name>
    <dbReference type="NCBI Taxonomy" id="5210"/>
    <lineage>
        <taxon>Eukaryota</taxon>
        <taxon>Fungi</taxon>
        <taxon>Dikarya</taxon>
        <taxon>Basidiomycota</taxon>
        <taxon>Agaricomycotina</taxon>
        <taxon>Tremellomycetes</taxon>
        <taxon>Filobasidiales</taxon>
        <taxon>Filobasidiaceae</taxon>
        <taxon>Filobasidium</taxon>
    </lineage>
</organism>
<feature type="compositionally biased region" description="Acidic residues" evidence="7">
    <location>
        <begin position="587"/>
        <end position="597"/>
    </location>
</feature>
<dbReference type="InterPro" id="IPR027312">
    <property type="entry name" value="Sda1"/>
</dbReference>
<comment type="subcellular location">
    <subcellularLocation>
        <location evidence="6">Nucleus</location>
        <location evidence="6">Nucleolus</location>
    </subcellularLocation>
</comment>
<comment type="caution">
    <text evidence="11">The sequence shown here is derived from an EMBL/GenBank/DDBJ whole genome shotgun (WGS) entry which is preliminary data.</text>
</comment>